<dbReference type="Proteomes" id="UP001163387">
    <property type="component" value="Chromosome"/>
</dbReference>
<gene>
    <name evidence="2" type="ORF">SHM_20570</name>
</gene>
<dbReference type="EMBL" id="AP026933">
    <property type="protein sequence ID" value="BDT04411.1"/>
    <property type="molecule type" value="Genomic_DNA"/>
</dbReference>
<evidence type="ECO:0000313" key="2">
    <source>
        <dbReference type="EMBL" id="BDT04411.1"/>
    </source>
</evidence>
<proteinExistence type="predicted"/>
<name>A0ABM8BX10_9MOLU</name>
<protein>
    <submittedName>
        <fullName evidence="2">Uncharacterized protein</fullName>
    </submittedName>
</protein>
<reference evidence="2 3" key="1">
    <citation type="journal article" date="2022" name="Front. Microbiol.">
        <title>Male-killing mechanisms vary between Spiroplasma species.</title>
        <authorList>
            <person name="Arai H."/>
            <person name="Inoue M."/>
            <person name="Kageyama D."/>
        </authorList>
    </citation>
    <scope>NUCLEOTIDE SEQUENCE [LARGE SCALE GENOMIC DNA]</scope>
    <source>
        <strain evidence="3">sHm</strain>
    </source>
</reference>
<keyword evidence="1" id="KW-0175">Coiled coil</keyword>
<organism evidence="2 3">
    <name type="scientific">Spiroplasma ixodetis</name>
    <dbReference type="NCBI Taxonomy" id="2141"/>
    <lineage>
        <taxon>Bacteria</taxon>
        <taxon>Bacillati</taxon>
        <taxon>Mycoplasmatota</taxon>
        <taxon>Mollicutes</taxon>
        <taxon>Entomoplasmatales</taxon>
        <taxon>Spiroplasmataceae</taxon>
        <taxon>Spiroplasma</taxon>
    </lineage>
</organism>
<sequence>MKTFIKPILNHSKKGRKIIKKLNLKKENNHTTKVIYQKIENFLIKDNLNQETNENYIKLKLNNIFQHPKLGKKELKSITCKKINENDEIISDEIEINFKELNNYDYNIQIQKIENENIYEKIKKLNETKNKFENYIKSLIKNSNELINDINKDELEIKFEELKNNSNYSNLTTISEWSANITNLAAGATAFVPNVGSIISPILTMTSASCSIINSVIKDKENKSIEDNIRNEINNLEIIEQPSTSTGIYNSNFSTSL</sequence>
<keyword evidence="3" id="KW-1185">Reference proteome</keyword>
<feature type="coiled-coil region" evidence="1">
    <location>
        <begin position="108"/>
        <end position="156"/>
    </location>
</feature>
<accession>A0ABM8BX10</accession>
<evidence type="ECO:0000313" key="3">
    <source>
        <dbReference type="Proteomes" id="UP001163387"/>
    </source>
</evidence>
<evidence type="ECO:0000256" key="1">
    <source>
        <dbReference type="SAM" id="Coils"/>
    </source>
</evidence>
<dbReference type="RefSeq" id="WP_281748196.1">
    <property type="nucleotide sequence ID" value="NZ_AP026933.1"/>
</dbReference>